<evidence type="ECO:0000313" key="2">
    <source>
        <dbReference type="EMBL" id="OGG50321.1"/>
    </source>
</evidence>
<feature type="transmembrane region" description="Helical" evidence="1">
    <location>
        <begin position="79"/>
        <end position="102"/>
    </location>
</feature>
<dbReference type="SUPFAM" id="SSF49265">
    <property type="entry name" value="Fibronectin type III"/>
    <property type="match status" value="1"/>
</dbReference>
<dbReference type="EMBL" id="MFKF01000209">
    <property type="protein sequence ID" value="OGG50321.1"/>
    <property type="molecule type" value="Genomic_DNA"/>
</dbReference>
<sequence length="110" mass="11989">MAFQRGLTVTLDWNDVSGATGYTLEYASNSSFTGSTTVTGIAVSEHSFTSPSTDGTYYWRVKAVGSSGESSFSSANSFAVIPTFTEWTVLLLASAMIAYVVWHQRRRVRV</sequence>
<keyword evidence="1" id="KW-1133">Transmembrane helix</keyword>
<dbReference type="InterPro" id="IPR013783">
    <property type="entry name" value="Ig-like_fold"/>
</dbReference>
<dbReference type="AlphaFoldDB" id="A0A1F6CMU6"/>
<dbReference type="Proteomes" id="UP000178606">
    <property type="component" value="Unassembled WGS sequence"/>
</dbReference>
<evidence type="ECO:0000313" key="3">
    <source>
        <dbReference type="Proteomes" id="UP000178606"/>
    </source>
</evidence>
<gene>
    <name evidence="2" type="ORF">A3F84_06650</name>
</gene>
<comment type="caution">
    <text evidence="2">The sequence shown here is derived from an EMBL/GenBank/DDBJ whole genome shotgun (WGS) entry which is preliminary data.</text>
</comment>
<proteinExistence type="predicted"/>
<keyword evidence="1" id="KW-0812">Transmembrane</keyword>
<dbReference type="InterPro" id="IPR036116">
    <property type="entry name" value="FN3_sf"/>
</dbReference>
<name>A0A1F6CMU6_HANXR</name>
<evidence type="ECO:0000256" key="1">
    <source>
        <dbReference type="SAM" id="Phobius"/>
    </source>
</evidence>
<accession>A0A1F6CMU6</accession>
<reference evidence="2 3" key="1">
    <citation type="journal article" date="2016" name="Nat. Commun.">
        <title>Thousands of microbial genomes shed light on interconnected biogeochemical processes in an aquifer system.</title>
        <authorList>
            <person name="Anantharaman K."/>
            <person name="Brown C.T."/>
            <person name="Hug L.A."/>
            <person name="Sharon I."/>
            <person name="Castelle C.J."/>
            <person name="Probst A.J."/>
            <person name="Thomas B.C."/>
            <person name="Singh A."/>
            <person name="Wilkins M.J."/>
            <person name="Karaoz U."/>
            <person name="Brodie E.L."/>
            <person name="Williams K.H."/>
            <person name="Hubbard S.S."/>
            <person name="Banfield J.F."/>
        </authorList>
    </citation>
    <scope>NUCLEOTIDE SEQUENCE [LARGE SCALE GENOMIC DNA]</scope>
    <source>
        <strain evidence="3">RIFCSPLOWO2_12_FULL_64_10</strain>
    </source>
</reference>
<keyword evidence="1" id="KW-0472">Membrane</keyword>
<dbReference type="Gene3D" id="2.60.40.10">
    <property type="entry name" value="Immunoglobulins"/>
    <property type="match status" value="1"/>
</dbReference>
<protein>
    <recommendedName>
        <fullName evidence="4">Fibronectin type-III domain-containing protein</fullName>
    </recommendedName>
</protein>
<evidence type="ECO:0008006" key="4">
    <source>
        <dbReference type="Google" id="ProtNLM"/>
    </source>
</evidence>
<organism evidence="2 3">
    <name type="scientific">Handelsmanbacteria sp. (strain RIFCSPLOWO2_12_FULL_64_10)</name>
    <dbReference type="NCBI Taxonomy" id="1817868"/>
    <lineage>
        <taxon>Bacteria</taxon>
        <taxon>Candidatus Handelsmaniibacteriota</taxon>
    </lineage>
</organism>